<accession>G8JQ12</accession>
<evidence type="ECO:0000256" key="8">
    <source>
        <dbReference type="ARBA" id="ARBA00039330"/>
    </source>
</evidence>
<evidence type="ECO:0000256" key="7">
    <source>
        <dbReference type="ARBA" id="ARBA00023136"/>
    </source>
</evidence>
<dbReference type="InterPro" id="IPR036259">
    <property type="entry name" value="MFS_trans_sf"/>
</dbReference>
<gene>
    <name evidence="10" type="ordered locus">Ecym_2776</name>
</gene>
<evidence type="ECO:0000313" key="10">
    <source>
        <dbReference type="EMBL" id="AET38475.1"/>
    </source>
</evidence>
<keyword evidence="4" id="KW-0926">Vacuole</keyword>
<organism evidence="10 11">
    <name type="scientific">Eremothecium cymbalariae (strain CBS 270.75 / DBVPG 7215 / KCTC 17166 / NRRL Y-17582)</name>
    <name type="common">Yeast</name>
    <dbReference type="NCBI Taxonomy" id="931890"/>
    <lineage>
        <taxon>Eukaryota</taxon>
        <taxon>Fungi</taxon>
        <taxon>Dikarya</taxon>
        <taxon>Ascomycota</taxon>
        <taxon>Saccharomycotina</taxon>
        <taxon>Saccharomycetes</taxon>
        <taxon>Saccharomycetales</taxon>
        <taxon>Saccharomycetaceae</taxon>
        <taxon>Eremothecium</taxon>
    </lineage>
</organism>
<feature type="transmembrane region" description="Helical" evidence="9">
    <location>
        <begin position="438"/>
        <end position="460"/>
    </location>
</feature>
<dbReference type="InParanoid" id="G8JQ12"/>
<evidence type="ECO:0000313" key="11">
    <source>
        <dbReference type="Proteomes" id="UP000006790"/>
    </source>
</evidence>
<dbReference type="PANTHER" id="PTHR21576:SF45">
    <property type="entry name" value="TRANSPORTER MCH1-RELATED"/>
    <property type="match status" value="1"/>
</dbReference>
<dbReference type="GO" id="GO:0000329">
    <property type="term" value="C:fungal-type vacuole membrane"/>
    <property type="evidence" value="ECO:0007669"/>
    <property type="project" value="EnsemblFungi"/>
</dbReference>
<dbReference type="FunCoup" id="G8JQ12">
    <property type="interactions" value="30"/>
</dbReference>
<feature type="transmembrane region" description="Helical" evidence="9">
    <location>
        <begin position="267"/>
        <end position="285"/>
    </location>
</feature>
<evidence type="ECO:0000256" key="5">
    <source>
        <dbReference type="ARBA" id="ARBA00022692"/>
    </source>
</evidence>
<evidence type="ECO:0000256" key="3">
    <source>
        <dbReference type="ARBA" id="ARBA00022448"/>
    </source>
</evidence>
<dbReference type="eggNOG" id="ENOG502QTNE">
    <property type="taxonomic scope" value="Eukaryota"/>
</dbReference>
<dbReference type="Gene3D" id="1.20.1250.20">
    <property type="entry name" value="MFS general substrate transporter like domains"/>
    <property type="match status" value="1"/>
</dbReference>
<feature type="transmembrane region" description="Helical" evidence="9">
    <location>
        <begin position="305"/>
        <end position="324"/>
    </location>
</feature>
<keyword evidence="5 9" id="KW-0812">Transmembrane</keyword>
<dbReference type="RefSeq" id="XP_003645292.1">
    <property type="nucleotide sequence ID" value="XM_003645244.1"/>
</dbReference>
<keyword evidence="6 9" id="KW-1133">Transmembrane helix</keyword>
<evidence type="ECO:0000256" key="9">
    <source>
        <dbReference type="SAM" id="Phobius"/>
    </source>
</evidence>
<feature type="transmembrane region" description="Helical" evidence="9">
    <location>
        <begin position="123"/>
        <end position="145"/>
    </location>
</feature>
<reference evidence="11" key="1">
    <citation type="journal article" date="2012" name="G3 (Bethesda)">
        <title>Pichia sorbitophila, an interspecies yeast hybrid reveals early steps of genome resolution following polyploidization.</title>
        <authorList>
            <person name="Leh Louis V."/>
            <person name="Despons L."/>
            <person name="Friedrich A."/>
            <person name="Martin T."/>
            <person name="Durrens P."/>
            <person name="Casaregola S."/>
            <person name="Neuveglise C."/>
            <person name="Fairhead C."/>
            <person name="Marck C."/>
            <person name="Cruz J.A."/>
            <person name="Straub M.L."/>
            <person name="Kugler V."/>
            <person name="Sacerdot C."/>
            <person name="Uzunov Z."/>
            <person name="Thierry A."/>
            <person name="Weiss S."/>
            <person name="Bleykasten C."/>
            <person name="De Montigny J."/>
            <person name="Jacques N."/>
            <person name="Jung P."/>
            <person name="Lemaire M."/>
            <person name="Mallet S."/>
            <person name="Morel G."/>
            <person name="Richard G.F."/>
            <person name="Sarkar A."/>
            <person name="Savel G."/>
            <person name="Schacherer J."/>
            <person name="Seret M.L."/>
            <person name="Talla E."/>
            <person name="Samson G."/>
            <person name="Jubin C."/>
            <person name="Poulain J."/>
            <person name="Vacherie B."/>
            <person name="Barbe V."/>
            <person name="Pelletier E."/>
            <person name="Sherman D.J."/>
            <person name="Westhof E."/>
            <person name="Weissenbach J."/>
            <person name="Baret P.V."/>
            <person name="Wincker P."/>
            <person name="Gaillardin C."/>
            <person name="Dujon B."/>
            <person name="Souciet J.L."/>
        </authorList>
    </citation>
    <scope>NUCLEOTIDE SEQUENCE [LARGE SCALE GENOMIC DNA]</scope>
    <source>
        <strain evidence="11">CBS 270.75 / DBVPG 7215 / KCTC 17166 / NRRL Y-17582</strain>
    </source>
</reference>
<keyword evidence="3" id="KW-0813">Transport</keyword>
<sequence>MVLSNIEDRLTYHIRKCLDESQLDWDTLHLASFIISLLACIPSGFITQISLYSDTWRQHLHYTSMEINTFSIAVNFGGYIAPPFLGLICDSHGPVLLTWISFIGFVPTYAYLAWVFISGEPHFASSVFCFALIGISTSALYFASLFTCLKLYPDHQLLSISLPTTFYGLASVIGTQALKLQWFNNGLPYLDLSRVFGFLVLCYTAVSFFTWVSSSFTSMLKLKAGESITVNSASSDNHSNHDENDPRQPLLSPKVQCKLQTFFHDPYVYIMSFIVMASLGPLEMFLTNMGSLADLVHHPSVLSSYSVMSTASRLLSGVMLDFCTYYDIPKIIVLWLALLSGTVGQWLVLPALKSPQASSPFIWSSILSGICCGSLFTVLPIITICIWGESIFGTAYGFFMCAPAVGSTIFSTLYATIFDKNCTTAGTKLPDPMCVSTALRMSALSLALSLLVSVIAYITCWRQKV</sequence>
<feature type="transmembrane region" description="Helical" evidence="9">
    <location>
        <begin position="395"/>
        <end position="418"/>
    </location>
</feature>
<dbReference type="HOGENOM" id="CLU_012596_3_0_1"/>
<evidence type="ECO:0000256" key="6">
    <source>
        <dbReference type="ARBA" id="ARBA00022989"/>
    </source>
</evidence>
<keyword evidence="11" id="KW-1185">Reference proteome</keyword>
<feature type="transmembrane region" description="Helical" evidence="9">
    <location>
        <begin position="96"/>
        <end position="117"/>
    </location>
</feature>
<evidence type="ECO:0000256" key="2">
    <source>
        <dbReference type="ARBA" id="ARBA00008335"/>
    </source>
</evidence>
<dbReference type="EMBL" id="CP002498">
    <property type="protein sequence ID" value="AET38475.1"/>
    <property type="molecule type" value="Genomic_DNA"/>
</dbReference>
<feature type="transmembrane region" description="Helical" evidence="9">
    <location>
        <begin position="361"/>
        <end position="388"/>
    </location>
</feature>
<proteinExistence type="inferred from homology"/>
<dbReference type="SUPFAM" id="SSF103473">
    <property type="entry name" value="MFS general substrate transporter"/>
    <property type="match status" value="1"/>
</dbReference>
<dbReference type="Proteomes" id="UP000006790">
    <property type="component" value="Chromosome 2"/>
</dbReference>
<keyword evidence="7 9" id="KW-0472">Membrane</keyword>
<comment type="subcellular location">
    <subcellularLocation>
        <location evidence="1">Vacuole membrane</location>
        <topology evidence="1">Multi-pass membrane protein</topology>
    </subcellularLocation>
</comment>
<dbReference type="OrthoDB" id="199930at2759"/>
<protein>
    <recommendedName>
        <fullName evidence="8">Probable transporter MCH1</fullName>
    </recommendedName>
</protein>
<feature type="transmembrane region" description="Helical" evidence="9">
    <location>
        <begin position="331"/>
        <end position="349"/>
    </location>
</feature>
<name>G8JQ12_ERECY</name>
<dbReference type="KEGG" id="erc:Ecym_2776"/>
<comment type="similarity">
    <text evidence="2">Belongs to the major facilitator superfamily.</text>
</comment>
<dbReference type="PANTHER" id="PTHR21576">
    <property type="entry name" value="UNCHARACTERIZED NODULIN-LIKE PROTEIN"/>
    <property type="match status" value="1"/>
</dbReference>
<feature type="transmembrane region" description="Helical" evidence="9">
    <location>
        <begin position="70"/>
        <end position="89"/>
    </location>
</feature>
<evidence type="ECO:0000256" key="4">
    <source>
        <dbReference type="ARBA" id="ARBA00022554"/>
    </source>
</evidence>
<evidence type="ECO:0000256" key="1">
    <source>
        <dbReference type="ARBA" id="ARBA00004128"/>
    </source>
</evidence>
<dbReference type="OMA" id="VGMYLCL"/>
<feature type="transmembrane region" description="Helical" evidence="9">
    <location>
        <begin position="30"/>
        <end position="50"/>
    </location>
</feature>
<feature type="transmembrane region" description="Helical" evidence="9">
    <location>
        <begin position="157"/>
        <end position="175"/>
    </location>
</feature>
<dbReference type="GeneID" id="11468518"/>
<feature type="transmembrane region" description="Helical" evidence="9">
    <location>
        <begin position="195"/>
        <end position="213"/>
    </location>
</feature>
<dbReference type="AlphaFoldDB" id="G8JQ12"/>